<protein>
    <recommendedName>
        <fullName evidence="1">VOC domain-containing protein</fullName>
    </recommendedName>
</protein>
<gene>
    <name evidence="2" type="ORF">GCM10020367_18260</name>
</gene>
<dbReference type="SUPFAM" id="SSF54593">
    <property type="entry name" value="Glyoxalase/Bleomycin resistance protein/Dihydroxybiphenyl dioxygenase"/>
    <property type="match status" value="1"/>
</dbReference>
<evidence type="ECO:0000313" key="2">
    <source>
        <dbReference type="EMBL" id="GAA3370680.1"/>
    </source>
</evidence>
<keyword evidence="3" id="KW-1185">Reference proteome</keyword>
<dbReference type="EMBL" id="BAAAYL010000001">
    <property type="protein sequence ID" value="GAA3370680.1"/>
    <property type="molecule type" value="Genomic_DNA"/>
</dbReference>
<dbReference type="InterPro" id="IPR029068">
    <property type="entry name" value="Glyas_Bleomycin-R_OHBP_Dase"/>
</dbReference>
<dbReference type="Proteomes" id="UP001499990">
    <property type="component" value="Unassembled WGS sequence"/>
</dbReference>
<organism evidence="2 3">
    <name type="scientific">Streptomyces sannanensis</name>
    <dbReference type="NCBI Taxonomy" id="285536"/>
    <lineage>
        <taxon>Bacteria</taxon>
        <taxon>Bacillati</taxon>
        <taxon>Actinomycetota</taxon>
        <taxon>Actinomycetes</taxon>
        <taxon>Kitasatosporales</taxon>
        <taxon>Streptomycetaceae</taxon>
        <taxon>Streptomyces</taxon>
    </lineage>
</organism>
<dbReference type="PROSITE" id="PS51819">
    <property type="entry name" value="VOC"/>
    <property type="match status" value="1"/>
</dbReference>
<reference evidence="3" key="1">
    <citation type="journal article" date="2019" name="Int. J. Syst. Evol. Microbiol.">
        <title>The Global Catalogue of Microorganisms (GCM) 10K type strain sequencing project: providing services to taxonomists for standard genome sequencing and annotation.</title>
        <authorList>
            <consortium name="The Broad Institute Genomics Platform"/>
            <consortium name="The Broad Institute Genome Sequencing Center for Infectious Disease"/>
            <person name="Wu L."/>
            <person name="Ma J."/>
        </authorList>
    </citation>
    <scope>NUCLEOTIDE SEQUENCE [LARGE SCALE GENOMIC DNA]</scope>
    <source>
        <strain evidence="3">JCM 9651</strain>
    </source>
</reference>
<dbReference type="InterPro" id="IPR037523">
    <property type="entry name" value="VOC_core"/>
</dbReference>
<feature type="domain" description="VOC" evidence="1">
    <location>
        <begin position="1"/>
        <end position="48"/>
    </location>
</feature>
<comment type="caution">
    <text evidence="2">The sequence shown here is derived from an EMBL/GenBank/DDBJ whole genome shotgun (WGS) entry which is preliminary data.</text>
</comment>
<evidence type="ECO:0000313" key="3">
    <source>
        <dbReference type="Proteomes" id="UP001499990"/>
    </source>
</evidence>
<evidence type="ECO:0000259" key="1">
    <source>
        <dbReference type="PROSITE" id="PS51819"/>
    </source>
</evidence>
<proteinExistence type="predicted"/>
<accession>A0ABP6S8I7</accession>
<name>A0ABP6S8I7_9ACTN</name>
<sequence>MLDRIKAAGVTYFADPSHTEPGQVNDLFGGRGVYFDDPDGHNMEIATRPCVRPYANRLSAGCRWQPR</sequence>
<dbReference type="Gene3D" id="3.10.180.10">
    <property type="entry name" value="2,3-Dihydroxybiphenyl 1,2-Dioxygenase, domain 1"/>
    <property type="match status" value="1"/>
</dbReference>